<feature type="transmembrane region" description="Helical" evidence="9">
    <location>
        <begin position="998"/>
        <end position="1021"/>
    </location>
</feature>
<evidence type="ECO:0000256" key="3">
    <source>
        <dbReference type="ARBA" id="ARBA00022448"/>
    </source>
</evidence>
<protein>
    <submittedName>
        <fullName evidence="10">Multidrug-efflux transporter</fullName>
    </submittedName>
</protein>
<feature type="transmembrane region" description="Helical" evidence="9">
    <location>
        <begin position="895"/>
        <end position="915"/>
    </location>
</feature>
<keyword evidence="6 9" id="KW-0812">Transmembrane</keyword>
<feature type="transmembrane region" description="Helical" evidence="9">
    <location>
        <begin position="342"/>
        <end position="361"/>
    </location>
</feature>
<dbReference type="SUPFAM" id="SSF82866">
    <property type="entry name" value="Multidrug efflux transporter AcrB transmembrane domain"/>
    <property type="match status" value="2"/>
</dbReference>
<dbReference type="FunFam" id="1.20.1640.10:FF:000001">
    <property type="entry name" value="Efflux pump membrane transporter"/>
    <property type="match status" value="1"/>
</dbReference>
<dbReference type="Gene3D" id="3.30.2090.10">
    <property type="entry name" value="Multidrug efflux transporter AcrB TolC docking domain, DN and DC subdomains"/>
    <property type="match status" value="2"/>
</dbReference>
<keyword evidence="7 9" id="KW-1133">Transmembrane helix</keyword>
<dbReference type="InterPro" id="IPR001036">
    <property type="entry name" value="Acrflvin-R"/>
</dbReference>
<dbReference type="NCBIfam" id="TIGR00915">
    <property type="entry name" value="2A0602"/>
    <property type="match status" value="1"/>
</dbReference>
<comment type="similarity">
    <text evidence="2">Belongs to the resistance-nodulation-cell division (RND) (TC 2.A.6) family.</text>
</comment>
<comment type="subcellular location">
    <subcellularLocation>
        <location evidence="1">Cell inner membrane</location>
        <topology evidence="1">Multi-pass membrane protein</topology>
    </subcellularLocation>
</comment>
<evidence type="ECO:0000256" key="2">
    <source>
        <dbReference type="ARBA" id="ARBA00010942"/>
    </source>
</evidence>
<feature type="transmembrane region" description="Helical" evidence="9">
    <location>
        <begin position="472"/>
        <end position="499"/>
    </location>
</feature>
<comment type="caution">
    <text evidence="10">The sequence shown here is derived from an EMBL/GenBank/DDBJ whole genome shotgun (WGS) entry which is preliminary data.</text>
</comment>
<feature type="transmembrane region" description="Helical" evidence="9">
    <location>
        <begin position="921"/>
        <end position="946"/>
    </location>
</feature>
<feature type="transmembrane region" description="Helical" evidence="9">
    <location>
        <begin position="12"/>
        <end position="33"/>
    </location>
</feature>
<dbReference type="Gene3D" id="3.30.70.1440">
    <property type="entry name" value="Multidrug efflux transporter AcrB pore domain"/>
    <property type="match status" value="1"/>
</dbReference>
<evidence type="ECO:0000256" key="9">
    <source>
        <dbReference type="SAM" id="Phobius"/>
    </source>
</evidence>
<reference evidence="10" key="1">
    <citation type="submission" date="2013-12" db="EMBL/GenBank/DDBJ databases">
        <authorList>
            <person name="Linke B."/>
        </authorList>
    </citation>
    <scope>NUCLEOTIDE SEQUENCE [LARGE SCALE GENOMIC DNA]</scope>
    <source>
        <strain evidence="10">CRIB-18</strain>
    </source>
</reference>
<dbReference type="OrthoDB" id="9757876at2"/>
<evidence type="ECO:0000256" key="4">
    <source>
        <dbReference type="ARBA" id="ARBA00022475"/>
    </source>
</evidence>
<feature type="transmembrane region" description="Helical" evidence="9">
    <location>
        <begin position="967"/>
        <end position="986"/>
    </location>
</feature>
<feature type="transmembrane region" description="Helical" evidence="9">
    <location>
        <begin position="870"/>
        <end position="888"/>
    </location>
</feature>
<dbReference type="PANTHER" id="PTHR32063:SF11">
    <property type="entry name" value="CATION OR DRUG EFFLUX SYSTEM PROTEIN"/>
    <property type="match status" value="1"/>
</dbReference>
<dbReference type="PANTHER" id="PTHR32063">
    <property type="match status" value="1"/>
</dbReference>
<proteinExistence type="inferred from homology"/>
<evidence type="ECO:0000256" key="8">
    <source>
        <dbReference type="ARBA" id="ARBA00023136"/>
    </source>
</evidence>
<dbReference type="PRINTS" id="PR00702">
    <property type="entry name" value="ACRIFLAVINRP"/>
</dbReference>
<dbReference type="GO" id="GO:0005886">
    <property type="term" value="C:plasma membrane"/>
    <property type="evidence" value="ECO:0007669"/>
    <property type="project" value="UniProtKB-SubCell"/>
</dbReference>
<reference evidence="10" key="2">
    <citation type="submission" date="2014-09" db="EMBL/GenBank/DDBJ databases">
        <title>Criblamydia sequanensis harbors a mega-plasmid encoding arsenite resistance.</title>
        <authorList>
            <person name="Bertelli C."/>
            <person name="Goesmann A."/>
            <person name="Greub G."/>
        </authorList>
    </citation>
    <scope>NUCLEOTIDE SEQUENCE [LARGE SCALE GENOMIC DNA]</scope>
    <source>
        <strain evidence="10">CRIB-18</strain>
    </source>
</reference>
<dbReference type="AlphaFoldDB" id="A0A090CZ14"/>
<dbReference type="GO" id="GO:0015562">
    <property type="term" value="F:efflux transmembrane transporter activity"/>
    <property type="evidence" value="ECO:0007669"/>
    <property type="project" value="InterPro"/>
</dbReference>
<dbReference type="RefSeq" id="WP_041017631.1">
    <property type="nucleotide sequence ID" value="NZ_CCEJ010000005.1"/>
</dbReference>
<dbReference type="Gene3D" id="3.30.70.1320">
    <property type="entry name" value="Multidrug efflux transporter AcrB pore domain like"/>
    <property type="match status" value="1"/>
</dbReference>
<feature type="transmembrane region" description="Helical" evidence="9">
    <location>
        <begin position="395"/>
        <end position="415"/>
    </location>
</feature>
<dbReference type="SUPFAM" id="SSF82693">
    <property type="entry name" value="Multidrug efflux transporter AcrB pore domain, PN1, PN2, PC1 and PC2 subdomains"/>
    <property type="match status" value="4"/>
</dbReference>
<organism evidence="10 11">
    <name type="scientific">Candidatus Criblamydia sequanensis CRIB-18</name>
    <dbReference type="NCBI Taxonomy" id="1437425"/>
    <lineage>
        <taxon>Bacteria</taxon>
        <taxon>Pseudomonadati</taxon>
        <taxon>Chlamydiota</taxon>
        <taxon>Chlamydiia</taxon>
        <taxon>Parachlamydiales</taxon>
        <taxon>Candidatus Criblamydiaceae</taxon>
        <taxon>Candidatus Criblamydia</taxon>
    </lineage>
</organism>
<dbReference type="EMBL" id="CCEJ010000005">
    <property type="protein sequence ID" value="CDR34087.1"/>
    <property type="molecule type" value="Genomic_DNA"/>
</dbReference>
<keyword evidence="4" id="KW-1003">Cell membrane</keyword>
<dbReference type="InterPro" id="IPR027463">
    <property type="entry name" value="AcrB_DN_DC_subdom"/>
</dbReference>
<evidence type="ECO:0000256" key="5">
    <source>
        <dbReference type="ARBA" id="ARBA00022519"/>
    </source>
</evidence>
<keyword evidence="5" id="KW-0997">Cell inner membrane</keyword>
<dbReference type="GO" id="GO:0042910">
    <property type="term" value="F:xenobiotic transmembrane transporter activity"/>
    <property type="evidence" value="ECO:0007669"/>
    <property type="project" value="TreeGrafter"/>
</dbReference>
<accession>A0A090CZ14</accession>
<evidence type="ECO:0000313" key="10">
    <source>
        <dbReference type="EMBL" id="CDR34087.1"/>
    </source>
</evidence>
<dbReference type="FunFam" id="3.30.70.1430:FF:000001">
    <property type="entry name" value="Efflux pump membrane transporter"/>
    <property type="match status" value="1"/>
</dbReference>
<dbReference type="STRING" id="1437425.CSEC_1267"/>
<evidence type="ECO:0000256" key="1">
    <source>
        <dbReference type="ARBA" id="ARBA00004429"/>
    </source>
</evidence>
<feature type="transmembrane region" description="Helical" evidence="9">
    <location>
        <begin position="368"/>
        <end position="389"/>
    </location>
</feature>
<gene>
    <name evidence="10" type="ORF">CSEC_1267</name>
</gene>
<evidence type="ECO:0000313" key="11">
    <source>
        <dbReference type="Proteomes" id="UP000031552"/>
    </source>
</evidence>
<sequence>MISRFFIEHPIFATVISILIVILGIVSLLRLPIEQYPNITPPQIQVTATYPGADAATVAQSIAAPLEEQINGVENMIYMYSQSSSQGNMSLSVFFDIGANADMAQVNVQNRVDLAMPQIPVEVQRLGVNVQKQSTNILLVVAMQSEDPRYDDIYVSNYATINVVDEILRIPGVSNANVVNARDYSMRIWLRPDKMAQLGFTTTDILTAIREQNSEFGVGVIGQPPMSGKIPLTIPVRATGKLVTVEDFENIIIRAEPDGAIVYVKDIGSVELGAQNYDVGGRLNDKEASLIAVYLQYGSNALSVAEKVKARMKELELNFPAGIVYSIPYDTTLFVYRSINEVFITLLEAAVLVALVVFIFLQNPRATLIPIVAMIVSIVGTFTGMYVLGFSINTLTLFGLILAVGIVVDDAIVVIENVERNIREHGIPPLEAAKIAMDEVTGPIIATSIVLCAVFVPVAFIGGIAGQLYQQFAVTIAVSVIISTIVALTLSPALAALLLKKNENPSKFAVYFNRGFDAFRNSYLKAARFILDHAKSALLFFLGCIALLVYLWTIVPSSFVPQEDQGYLINMITMPDASSLSRTTDFDSKVAQTALKDEGVKNVVSLIGYSLLDGLNMTYLSTDFFTLEDWDKRKTKELQASAIQQRLNHQFSDFPEGRVAVFNPPAIQGIGVVGGFEFWLENRGNFSLDELENYTADFIAKASERPELSGLTTTFKTDNLQFFVDLDRSKAKTLAVDIGDVYQTLQVLLGSYYINDFYKYGRVFKVTAQADPSFRSTLSDFGEMYVRAKDGNMVPLKSLIRINFVKGSNIVSRFNGFFATRINGSASQGYSSGQAMTAMEEVAREVLPQGFTFSWGGESYQEKTTGGTTYQTMLGGLLVVYLILSALYERWSYPLVIIIGVPFGILGAILAIWLRGISNDVYFQVGLVTLIALVAKNAILIVEFALMRRKEGKKIFDSTIDAAGMRFRAILMTSLTFILGVWPLVVSQGAGAMSRHSVGTGVMGGMIVATFFGVLFTPLFYKLIAQMTEKDNEN</sequence>
<feature type="transmembrane region" description="Helical" evidence="9">
    <location>
        <begin position="537"/>
        <end position="555"/>
    </location>
</feature>
<feature type="transmembrane region" description="Helical" evidence="9">
    <location>
        <begin position="444"/>
        <end position="466"/>
    </location>
</feature>
<evidence type="ECO:0000256" key="6">
    <source>
        <dbReference type="ARBA" id="ARBA00022692"/>
    </source>
</evidence>
<dbReference type="Gene3D" id="1.20.1640.10">
    <property type="entry name" value="Multidrug efflux transporter AcrB transmembrane domain"/>
    <property type="match status" value="2"/>
</dbReference>
<dbReference type="GO" id="GO:0009636">
    <property type="term" value="P:response to toxic substance"/>
    <property type="evidence" value="ECO:0007669"/>
    <property type="project" value="UniProtKB-ARBA"/>
</dbReference>
<dbReference type="Pfam" id="PF00873">
    <property type="entry name" value="ACR_tran"/>
    <property type="match status" value="1"/>
</dbReference>
<dbReference type="eggNOG" id="COG0841">
    <property type="taxonomic scope" value="Bacteria"/>
</dbReference>
<dbReference type="Gene3D" id="3.30.70.1430">
    <property type="entry name" value="Multidrug efflux transporter AcrB pore domain"/>
    <property type="match status" value="2"/>
</dbReference>
<keyword evidence="11" id="KW-1185">Reference proteome</keyword>
<dbReference type="NCBIfam" id="NF000282">
    <property type="entry name" value="RND_permease_1"/>
    <property type="match status" value="1"/>
</dbReference>
<dbReference type="Proteomes" id="UP000031552">
    <property type="component" value="Unassembled WGS sequence"/>
</dbReference>
<keyword evidence="3" id="KW-0813">Transport</keyword>
<keyword evidence="8 9" id="KW-0472">Membrane</keyword>
<dbReference type="InterPro" id="IPR004764">
    <property type="entry name" value="MdtF-like"/>
</dbReference>
<dbReference type="SUPFAM" id="SSF82714">
    <property type="entry name" value="Multidrug efflux transporter AcrB TolC docking domain, DN and DC subdomains"/>
    <property type="match status" value="2"/>
</dbReference>
<evidence type="ECO:0000256" key="7">
    <source>
        <dbReference type="ARBA" id="ARBA00022989"/>
    </source>
</evidence>
<name>A0A090CZ14_9BACT</name>